<feature type="compositionally biased region" description="Low complexity" evidence="2">
    <location>
        <begin position="140"/>
        <end position="149"/>
    </location>
</feature>
<proteinExistence type="predicted"/>
<feature type="region of interest" description="Disordered" evidence="2">
    <location>
        <begin position="122"/>
        <end position="149"/>
    </location>
</feature>
<sequence>MEAKTSTWVGGATVVAVLLGFGGWSLAISPALTTASDTQAEALDVTARNEALERELVRLKEQHKNLDAYRGEVAAIEAQIPASAELDAFLRQVGAHAEATGAFVVSVAAAVPINFAPGEPVAPAAAAPAEGEGDAESDGSTDSAAETAAPAAAPSIDGFVAVPVDITLLGNVFNVTRMLAALQGGDQRLFMVTSFTGKGTDEEEAGEGRPATAKGDLELTVSGYLYVLKGPVVTAQDGEDAPAAPLPSGALEGNPMTGA</sequence>
<dbReference type="RefSeq" id="WP_227569078.1">
    <property type="nucleotide sequence ID" value="NZ_CP101988.1"/>
</dbReference>
<gene>
    <name evidence="3" type="ORF">NP064_07935</name>
</gene>
<keyword evidence="4" id="KW-1185">Reference proteome</keyword>
<evidence type="ECO:0008006" key="5">
    <source>
        <dbReference type="Google" id="ProtNLM"/>
    </source>
</evidence>
<keyword evidence="1" id="KW-0175">Coiled coil</keyword>
<evidence type="ECO:0000313" key="3">
    <source>
        <dbReference type="EMBL" id="UUI76790.1"/>
    </source>
</evidence>
<dbReference type="Proteomes" id="UP001316189">
    <property type="component" value="Chromosome"/>
</dbReference>
<organism evidence="3 4">
    <name type="scientific">Cellulomonas chengniuliangii</name>
    <dbReference type="NCBI Taxonomy" id="2968084"/>
    <lineage>
        <taxon>Bacteria</taxon>
        <taxon>Bacillati</taxon>
        <taxon>Actinomycetota</taxon>
        <taxon>Actinomycetes</taxon>
        <taxon>Micrococcales</taxon>
        <taxon>Cellulomonadaceae</taxon>
        <taxon>Cellulomonas</taxon>
    </lineage>
</organism>
<evidence type="ECO:0000256" key="2">
    <source>
        <dbReference type="SAM" id="MobiDB-lite"/>
    </source>
</evidence>
<feature type="coiled-coil region" evidence="1">
    <location>
        <begin position="35"/>
        <end position="79"/>
    </location>
</feature>
<name>A0ABY5L1X4_9CELL</name>
<dbReference type="EMBL" id="CP101988">
    <property type="protein sequence ID" value="UUI76790.1"/>
    <property type="molecule type" value="Genomic_DNA"/>
</dbReference>
<feature type="region of interest" description="Disordered" evidence="2">
    <location>
        <begin position="237"/>
        <end position="259"/>
    </location>
</feature>
<accession>A0ABY5L1X4</accession>
<protein>
    <recommendedName>
        <fullName evidence="5">Pilus assembly protein PilO</fullName>
    </recommendedName>
</protein>
<evidence type="ECO:0000313" key="4">
    <source>
        <dbReference type="Proteomes" id="UP001316189"/>
    </source>
</evidence>
<evidence type="ECO:0000256" key="1">
    <source>
        <dbReference type="SAM" id="Coils"/>
    </source>
</evidence>
<reference evidence="3 4" key="1">
    <citation type="submission" date="2022-07" db="EMBL/GenBank/DDBJ databases">
        <title>Novel species in genus cellulomonas.</title>
        <authorList>
            <person name="Ye L."/>
        </authorList>
    </citation>
    <scope>NUCLEOTIDE SEQUENCE [LARGE SCALE GENOMIC DNA]</scope>
    <source>
        <strain evidence="4">zg-Y338</strain>
    </source>
</reference>